<dbReference type="NCBIfam" id="TIGR03880">
    <property type="entry name" value="KaiC_arch_3"/>
    <property type="match status" value="1"/>
</dbReference>
<feature type="domain" description="KaiC" evidence="4">
    <location>
        <begin position="276"/>
        <end position="505"/>
    </location>
</feature>
<dbReference type="InterPro" id="IPR022420">
    <property type="entry name" value="Circ_KaiC_arc"/>
</dbReference>
<sequence length="505" mass="52754">MTADRLRGDDERTVVGGDGCSTGALAPAEFHSARSVSRLAVVPGGSDVSDEDDWFERALREEDDTDEESAGSAGAEADADAEAEAGSDAADAVDTADADAAHSGDRDAVESIEGDLKGPVDGFDDAADADGFDEAFADGFDDDRSEGGGGAVEGEGFGGLDGHGGVDGGGEESPPRADRTDDPADLFGGAGPGSGDDTDAGDGAAEPPGAATDEGDGADPFGEDFAAAMQDAPAGQGAGGGAGFDAPGGGFGGDFEGGFGGDAPDFDEEEFDSDIDRIDIGIEGLDEMILGGVPERSLMTVIGSAGTGKTTFGLQFLNEALENGGHAVYITLEESQEAIISTAEEKGWEYRRYEAEDRLAVISMDPIEMANSLDSIRDDISRLVSEFGADRLVLDSVSLLEMMYDHPSRRRSEVFDFARSLKGAGVTTMLTSEASEENPYASRHGIVEYLTDAVFVLQYVRPSDFRETRLAVEIQKIRDANHSRETKPYEIMGEGLSVYRQANIF</sequence>
<evidence type="ECO:0000256" key="2">
    <source>
        <dbReference type="ARBA" id="ARBA00022840"/>
    </source>
</evidence>
<keyword evidence="1" id="KW-0547">Nucleotide-binding</keyword>
<dbReference type="EMBL" id="FQWV01000001">
    <property type="protein sequence ID" value="SHG55060.1"/>
    <property type="molecule type" value="Genomic_DNA"/>
</dbReference>
<protein>
    <submittedName>
        <fullName evidence="5">KaiC domain protein, AF_0351 family</fullName>
    </submittedName>
</protein>
<keyword evidence="6" id="KW-1185">Reference proteome</keyword>
<evidence type="ECO:0000313" key="6">
    <source>
        <dbReference type="Proteomes" id="UP000184357"/>
    </source>
</evidence>
<feature type="region of interest" description="Disordered" evidence="3">
    <location>
        <begin position="59"/>
        <end position="269"/>
    </location>
</feature>
<gene>
    <name evidence="5" type="ORF">SAMN05443636_0606</name>
</gene>
<feature type="compositionally biased region" description="Low complexity" evidence="3">
    <location>
        <begin position="201"/>
        <end position="212"/>
    </location>
</feature>
<dbReference type="Pfam" id="PF06745">
    <property type="entry name" value="ATPase"/>
    <property type="match status" value="1"/>
</dbReference>
<dbReference type="STRING" id="43928.SAMN05443636_0606"/>
<dbReference type="Gene3D" id="3.40.50.300">
    <property type="entry name" value="P-loop containing nucleotide triphosphate hydrolases"/>
    <property type="match status" value="1"/>
</dbReference>
<accession>A0A1M5KQV2</accession>
<keyword evidence="2" id="KW-0067">ATP-binding</keyword>
<feature type="compositionally biased region" description="Acidic residues" evidence="3">
    <location>
        <begin position="122"/>
        <end position="144"/>
    </location>
</feature>
<name>A0A1M5KQV2_9EURY</name>
<organism evidence="5 6">
    <name type="scientific">Halobaculum gomorrense</name>
    <dbReference type="NCBI Taxonomy" id="43928"/>
    <lineage>
        <taxon>Archaea</taxon>
        <taxon>Methanobacteriati</taxon>
        <taxon>Methanobacteriota</taxon>
        <taxon>Stenosarchaea group</taxon>
        <taxon>Halobacteria</taxon>
        <taxon>Halobacteriales</taxon>
        <taxon>Haloferacaceae</taxon>
        <taxon>Halobaculum</taxon>
    </lineage>
</organism>
<feature type="compositionally biased region" description="Low complexity" evidence="3">
    <location>
        <begin position="86"/>
        <end position="95"/>
    </location>
</feature>
<dbReference type="SUPFAM" id="SSF52540">
    <property type="entry name" value="P-loop containing nucleoside triphosphate hydrolases"/>
    <property type="match status" value="1"/>
</dbReference>
<dbReference type="InterPro" id="IPR014774">
    <property type="entry name" value="KaiC-like_dom"/>
</dbReference>
<evidence type="ECO:0000259" key="4">
    <source>
        <dbReference type="PROSITE" id="PS51146"/>
    </source>
</evidence>
<feature type="compositionally biased region" description="Gly residues" evidence="3">
    <location>
        <begin position="147"/>
        <end position="168"/>
    </location>
</feature>
<evidence type="ECO:0000313" key="5">
    <source>
        <dbReference type="EMBL" id="SHG55060.1"/>
    </source>
</evidence>
<feature type="compositionally biased region" description="Basic and acidic residues" evidence="3">
    <location>
        <begin position="99"/>
        <end position="118"/>
    </location>
</feature>
<dbReference type="Proteomes" id="UP000184357">
    <property type="component" value="Unassembled WGS sequence"/>
</dbReference>
<dbReference type="GO" id="GO:0005524">
    <property type="term" value="F:ATP binding"/>
    <property type="evidence" value="ECO:0007669"/>
    <property type="project" value="UniProtKB-KW"/>
</dbReference>
<reference evidence="5 6" key="1">
    <citation type="submission" date="2016-11" db="EMBL/GenBank/DDBJ databases">
        <authorList>
            <person name="Jaros S."/>
            <person name="Januszkiewicz K."/>
            <person name="Wedrychowicz H."/>
        </authorList>
    </citation>
    <scope>NUCLEOTIDE SEQUENCE [LARGE SCALE GENOMIC DNA]</scope>
    <source>
        <strain evidence="5 6">DSM 9297</strain>
    </source>
</reference>
<feature type="compositionally biased region" description="Low complexity" evidence="3">
    <location>
        <begin position="223"/>
        <end position="235"/>
    </location>
</feature>
<proteinExistence type="predicted"/>
<feature type="compositionally biased region" description="Gly residues" evidence="3">
    <location>
        <begin position="236"/>
        <end position="261"/>
    </location>
</feature>
<feature type="compositionally biased region" description="Basic and acidic residues" evidence="3">
    <location>
        <begin position="1"/>
        <end position="13"/>
    </location>
</feature>
<dbReference type="PANTHER" id="PTHR43637">
    <property type="entry name" value="UPF0273 PROTEIN TM_0370"/>
    <property type="match status" value="1"/>
</dbReference>
<dbReference type="PROSITE" id="PS51146">
    <property type="entry name" value="KAIC"/>
    <property type="match status" value="1"/>
</dbReference>
<evidence type="ECO:0000256" key="1">
    <source>
        <dbReference type="ARBA" id="ARBA00022741"/>
    </source>
</evidence>
<dbReference type="CDD" id="cd01124">
    <property type="entry name" value="KaiC-like"/>
    <property type="match status" value="1"/>
</dbReference>
<feature type="region of interest" description="Disordered" evidence="3">
    <location>
        <begin position="1"/>
        <end position="21"/>
    </location>
</feature>
<dbReference type="PANTHER" id="PTHR43637:SF1">
    <property type="entry name" value="UPF0273 PROTEIN TM_0370"/>
    <property type="match status" value="1"/>
</dbReference>
<evidence type="ECO:0000256" key="3">
    <source>
        <dbReference type="SAM" id="MobiDB-lite"/>
    </source>
</evidence>
<dbReference type="InterPro" id="IPR010624">
    <property type="entry name" value="KaiC_dom"/>
</dbReference>
<dbReference type="InterPro" id="IPR027417">
    <property type="entry name" value="P-loop_NTPase"/>
</dbReference>
<feature type="compositionally biased region" description="Basic and acidic residues" evidence="3">
    <location>
        <begin position="173"/>
        <end position="182"/>
    </location>
</feature>
<dbReference type="AlphaFoldDB" id="A0A1M5KQV2"/>